<organism evidence="2 3">
    <name type="scientific">Danionella cerebrum</name>
    <dbReference type="NCBI Taxonomy" id="2873325"/>
    <lineage>
        <taxon>Eukaryota</taxon>
        <taxon>Metazoa</taxon>
        <taxon>Chordata</taxon>
        <taxon>Craniata</taxon>
        <taxon>Vertebrata</taxon>
        <taxon>Euteleostomi</taxon>
        <taxon>Actinopterygii</taxon>
        <taxon>Neopterygii</taxon>
        <taxon>Teleostei</taxon>
        <taxon>Ostariophysi</taxon>
        <taxon>Cypriniformes</taxon>
        <taxon>Danionidae</taxon>
        <taxon>Danioninae</taxon>
        <taxon>Danionella</taxon>
    </lineage>
</organism>
<dbReference type="OrthoDB" id="2115465at2759"/>
<dbReference type="PANTHER" id="PTHR46348">
    <property type="entry name" value="DELETED IN LUNG AND ESOPHAGEAL CANCER PROTEIN 1"/>
    <property type="match status" value="1"/>
</dbReference>
<evidence type="ECO:0000313" key="2">
    <source>
        <dbReference type="EMBL" id="TRZ01250.1"/>
    </source>
</evidence>
<dbReference type="InterPro" id="IPR033304">
    <property type="entry name" value="DLEC1"/>
</dbReference>
<dbReference type="InterPro" id="IPR013783">
    <property type="entry name" value="Ig-like_fold"/>
</dbReference>
<dbReference type="Pfam" id="PF23316">
    <property type="entry name" value="Ig_DLEC1_6th"/>
    <property type="match status" value="1"/>
</dbReference>
<dbReference type="STRING" id="623744.A0A553RGF7"/>
<dbReference type="Proteomes" id="UP000316079">
    <property type="component" value="Unassembled WGS sequence"/>
</dbReference>
<gene>
    <name evidence="2" type="ORF">DNTS_035733</name>
</gene>
<dbReference type="Pfam" id="PF23277">
    <property type="entry name" value="Ig_Dlec1_1"/>
    <property type="match status" value="1"/>
</dbReference>
<feature type="domain" description="Deleted in lung and esophageal cancer protein 1 Ig-like" evidence="1">
    <location>
        <begin position="239"/>
        <end position="322"/>
    </location>
</feature>
<dbReference type="PANTHER" id="PTHR46348:SF1">
    <property type="entry name" value="DELETED IN LUNG AND ESOPHAGEAL CANCER PROTEIN 1"/>
    <property type="match status" value="1"/>
</dbReference>
<comment type="caution">
    <text evidence="2">The sequence shown here is derived from an EMBL/GenBank/DDBJ whole genome shotgun (WGS) entry which is preliminary data.</text>
</comment>
<proteinExistence type="predicted"/>
<feature type="non-terminal residue" evidence="2">
    <location>
        <position position="899"/>
    </location>
</feature>
<dbReference type="GO" id="GO:0005737">
    <property type="term" value="C:cytoplasm"/>
    <property type="evidence" value="ECO:0007669"/>
    <property type="project" value="TreeGrafter"/>
</dbReference>
<keyword evidence="3" id="KW-1185">Reference proteome</keyword>
<dbReference type="GO" id="GO:0005929">
    <property type="term" value="C:cilium"/>
    <property type="evidence" value="ECO:0007669"/>
    <property type="project" value="TreeGrafter"/>
</dbReference>
<dbReference type="AlphaFoldDB" id="A0A553RGF7"/>
<accession>A0A553RGF7</accession>
<dbReference type="GO" id="GO:0015631">
    <property type="term" value="F:tubulin binding"/>
    <property type="evidence" value="ECO:0007669"/>
    <property type="project" value="TreeGrafter"/>
</dbReference>
<reference evidence="2 3" key="1">
    <citation type="journal article" date="2019" name="Sci. Data">
        <title>Hybrid genome assembly and annotation of Danionella translucida.</title>
        <authorList>
            <person name="Kadobianskyi M."/>
            <person name="Schulze L."/>
            <person name="Schuelke M."/>
            <person name="Judkewitz B."/>
        </authorList>
    </citation>
    <scope>NUCLEOTIDE SEQUENCE [LARGE SCALE GENOMIC DNA]</scope>
    <source>
        <strain evidence="2 3">Bolton</strain>
    </source>
</reference>
<name>A0A553RGF7_9TELE</name>
<evidence type="ECO:0000313" key="3">
    <source>
        <dbReference type="Proteomes" id="UP000316079"/>
    </source>
</evidence>
<dbReference type="InterPro" id="IPR059041">
    <property type="entry name" value="Ig_DLEC1_1"/>
</dbReference>
<evidence type="ECO:0000259" key="1">
    <source>
        <dbReference type="Pfam" id="PF23277"/>
    </source>
</evidence>
<dbReference type="GO" id="GO:0008285">
    <property type="term" value="P:negative regulation of cell population proliferation"/>
    <property type="evidence" value="ECO:0007669"/>
    <property type="project" value="InterPro"/>
</dbReference>
<sequence>MADISHLLASVFNDLYTTEVIGKDTVCNLSKSRRGGNKYHEKYVKDLQEVHSEYNKIIETTDLLETHIIQARLQAAAKEEYANNKIVEDVGEAYHELGLPPANLTPGYAEPTVCYNMHITMDPQDDGYSPLPGPARTALSLLEQSEESLTLPSTPESSSRRPIQLVRAERSTTQTWTGLSACMGERKDRHQFLRNPRFLLPTAQRGGKSLLAPGKREKNVRQHRKNIDRKSPEGHAPIFTANPPVIFFTDYRIGQVYETSVELKNMTASSRHVRMIPPTSPYFSVGLGRFPGEGGIVAPGMSCQYMVRFAPDSLADYEDALVSLRSVPVPAVLDCGFCLVGGVKFMEVSCQNEGLSAGTFCVMPKKQWPASSLRSAVKSAFAEQLPFAISPCIFGLLPGQSTVIETIAVELYSVSGGENLPEFGELCDITADHYVRFNSTNPHATLEKLLVVKNNTQLELPYQWQIMKPNLQCLLPEEAPDPSSLQLHLDGDGAFSISPDVGFLNAAEEHEFLLTFTPTDLKDYHSVCHLVILDVPNPPRICNDVMCIDSVLHTNDVTVLEVEVKGSAESYKVLLEPYAVLIPGETYIHETIRKEFKMWNHSKSLIHFEWEREVDSHIIEVEPSAGEIEANECFDLELILTGKTPGHFTCTLQCHIQHHLKTVGLAVEVTFKGPHCSVNVPILDFGLLQMGDEGSLSFEIINSSLLDAHWSLEEVDHMQTHNEALVHLSVQAVVQSPRVCLLNSELLFDDLYVGVPVMGRVTLFNQTLLPAFFTWSKLQGAQAHLCSAAFAPHAGVLEPSGETEVTVSFTAHTVEELTEVTAVCEVEGMQNLLVLGVHSEDDGEKPISLNLSEHGPVFIGSFVTSQFLLNNRSAITAPFTVEAEYFTGFCPSQSFRQSK</sequence>
<dbReference type="Gene3D" id="2.60.40.10">
    <property type="entry name" value="Immunoglobulins"/>
    <property type="match status" value="4"/>
</dbReference>
<protein>
    <recommendedName>
        <fullName evidence="1">Deleted in lung and esophageal cancer protein 1 Ig-like domain-containing protein</fullName>
    </recommendedName>
</protein>
<dbReference type="EMBL" id="SRMA01024131">
    <property type="protein sequence ID" value="TRZ01250.1"/>
    <property type="molecule type" value="Genomic_DNA"/>
</dbReference>